<keyword evidence="4" id="KW-1185">Reference proteome</keyword>
<evidence type="ECO:0000256" key="1">
    <source>
        <dbReference type="PROSITE-ProRule" id="PRU00339"/>
    </source>
</evidence>
<dbReference type="EMBL" id="JAJUBB010000005">
    <property type="protein sequence ID" value="MDD1781408.1"/>
    <property type="molecule type" value="Genomic_DNA"/>
</dbReference>
<comment type="caution">
    <text evidence="3">The sequence shown here is derived from an EMBL/GenBank/DDBJ whole genome shotgun (WGS) entry which is preliminary data.</text>
</comment>
<evidence type="ECO:0008006" key="5">
    <source>
        <dbReference type="Google" id="ProtNLM"/>
    </source>
</evidence>
<dbReference type="Gene3D" id="1.25.40.10">
    <property type="entry name" value="Tetratricopeptide repeat domain"/>
    <property type="match status" value="2"/>
</dbReference>
<name>A0ABT5QK95_9GAMM</name>
<keyword evidence="1" id="KW-0802">TPR repeat</keyword>
<evidence type="ECO:0000256" key="2">
    <source>
        <dbReference type="SAM" id="SignalP"/>
    </source>
</evidence>
<dbReference type="SMART" id="SM00028">
    <property type="entry name" value="TPR"/>
    <property type="match status" value="3"/>
</dbReference>
<dbReference type="InterPro" id="IPR011990">
    <property type="entry name" value="TPR-like_helical_dom_sf"/>
</dbReference>
<dbReference type="Pfam" id="PF13181">
    <property type="entry name" value="TPR_8"/>
    <property type="match status" value="1"/>
</dbReference>
<dbReference type="InterPro" id="IPR019734">
    <property type="entry name" value="TPR_rpt"/>
</dbReference>
<feature type="repeat" description="TPR" evidence="1">
    <location>
        <begin position="59"/>
        <end position="92"/>
    </location>
</feature>
<proteinExistence type="predicted"/>
<protein>
    <recommendedName>
        <fullName evidence="5">Tetratricopeptide repeat-containing protein</fullName>
    </recommendedName>
</protein>
<reference evidence="3" key="1">
    <citation type="submission" date="2021-12" db="EMBL/GenBank/DDBJ databases">
        <title>Enterovibrio ZSDZ35 sp. nov. and Enterovibrio ZSDZ42 sp. nov., isolated from coastal seawater in Qingdao.</title>
        <authorList>
            <person name="Zhang P."/>
        </authorList>
    </citation>
    <scope>NUCLEOTIDE SEQUENCE</scope>
    <source>
        <strain evidence="3">ZSDZ35</strain>
    </source>
</reference>
<organism evidence="3 4">
    <name type="scientific">Enterovibrio qingdaonensis</name>
    <dbReference type="NCBI Taxonomy" id="2899818"/>
    <lineage>
        <taxon>Bacteria</taxon>
        <taxon>Pseudomonadati</taxon>
        <taxon>Pseudomonadota</taxon>
        <taxon>Gammaproteobacteria</taxon>
        <taxon>Vibrionales</taxon>
        <taxon>Vibrionaceae</taxon>
        <taxon>Enterovibrio</taxon>
    </lineage>
</organism>
<gene>
    <name evidence="3" type="ORF">LRP49_09375</name>
</gene>
<evidence type="ECO:0000313" key="4">
    <source>
        <dbReference type="Proteomes" id="UP001149821"/>
    </source>
</evidence>
<evidence type="ECO:0000313" key="3">
    <source>
        <dbReference type="EMBL" id="MDD1781408.1"/>
    </source>
</evidence>
<dbReference type="Pfam" id="PF13176">
    <property type="entry name" value="TPR_7"/>
    <property type="match status" value="1"/>
</dbReference>
<accession>A0ABT5QK95</accession>
<feature type="chain" id="PRO_5047530989" description="Tetratricopeptide repeat-containing protein" evidence="2">
    <location>
        <begin position="20"/>
        <end position="386"/>
    </location>
</feature>
<dbReference type="Proteomes" id="UP001149821">
    <property type="component" value="Unassembled WGS sequence"/>
</dbReference>
<dbReference type="RefSeq" id="WP_274141837.1">
    <property type="nucleotide sequence ID" value="NZ_JAJUBB010000005.1"/>
</dbReference>
<feature type="signal peptide" evidence="2">
    <location>
        <begin position="1"/>
        <end position="19"/>
    </location>
</feature>
<dbReference type="PROSITE" id="PS50005">
    <property type="entry name" value="TPR"/>
    <property type="match status" value="1"/>
</dbReference>
<keyword evidence="2" id="KW-0732">Signal</keyword>
<dbReference type="SUPFAM" id="SSF48452">
    <property type="entry name" value="TPR-like"/>
    <property type="match status" value="1"/>
</dbReference>
<sequence length="386" mass="43436">MKTFGIAIFILGVSFSAQANDPDFARHLQRIEQLLSEDELTEAASIAKALVADNDEQGALHQRLLGYIYLSEGDYDRAYLAYTQALKFRKLPASLRQDTLGALVSLSMKRGKPEVAIQYSRMYLESFPPYQPVDQLYTRALFSVKNYAGALTQANAIIAGYSDIPEFIWQIKAISEEQLGQHRALINTTRELKQRFGQDIRWTRKEAAALARLGSYRQALSLMEAASSAGDTLIQNDYLNLAHYAARIGDPDEAVAWLDRGIEANAVTTDRVVETYRLEYKMQAARWADAWQIASALNEQPELPLLKAQCKIASQLQRWDAAVILAQQAIDMGAQDDPYLWEILGYSAMKTHQLDLSRSAYHKLKQLDPQGEADVWLKTLDLIKAN</sequence>